<gene>
    <name evidence="2" type="ORF">NDU88_001907</name>
</gene>
<keyword evidence="3" id="KW-1185">Reference proteome</keyword>
<dbReference type="EMBL" id="JANPWB010000014">
    <property type="protein sequence ID" value="KAJ1096776.1"/>
    <property type="molecule type" value="Genomic_DNA"/>
</dbReference>
<evidence type="ECO:0000313" key="2">
    <source>
        <dbReference type="EMBL" id="KAJ1096776.1"/>
    </source>
</evidence>
<name>A0AAV7LZZ6_PLEWA</name>
<comment type="caution">
    <text evidence="2">The sequence shown here is derived from an EMBL/GenBank/DDBJ whole genome shotgun (WGS) entry which is preliminary data.</text>
</comment>
<proteinExistence type="predicted"/>
<protein>
    <submittedName>
        <fullName evidence="2">Uncharacterized protein</fullName>
    </submittedName>
</protein>
<dbReference type="Proteomes" id="UP001066276">
    <property type="component" value="Chromosome 10"/>
</dbReference>
<organism evidence="2 3">
    <name type="scientific">Pleurodeles waltl</name>
    <name type="common">Iberian ribbed newt</name>
    <dbReference type="NCBI Taxonomy" id="8319"/>
    <lineage>
        <taxon>Eukaryota</taxon>
        <taxon>Metazoa</taxon>
        <taxon>Chordata</taxon>
        <taxon>Craniata</taxon>
        <taxon>Vertebrata</taxon>
        <taxon>Euteleostomi</taxon>
        <taxon>Amphibia</taxon>
        <taxon>Batrachia</taxon>
        <taxon>Caudata</taxon>
        <taxon>Salamandroidea</taxon>
        <taxon>Salamandridae</taxon>
        <taxon>Pleurodelinae</taxon>
        <taxon>Pleurodeles</taxon>
    </lineage>
</organism>
<feature type="compositionally biased region" description="Acidic residues" evidence="1">
    <location>
        <begin position="1"/>
        <end position="22"/>
    </location>
</feature>
<feature type="region of interest" description="Disordered" evidence="1">
    <location>
        <begin position="44"/>
        <end position="73"/>
    </location>
</feature>
<evidence type="ECO:0000313" key="3">
    <source>
        <dbReference type="Proteomes" id="UP001066276"/>
    </source>
</evidence>
<feature type="region of interest" description="Disordered" evidence="1">
    <location>
        <begin position="1"/>
        <end position="24"/>
    </location>
</feature>
<reference evidence="2" key="1">
    <citation type="journal article" date="2022" name="bioRxiv">
        <title>Sequencing and chromosome-scale assembly of the giantPleurodeles waltlgenome.</title>
        <authorList>
            <person name="Brown T."/>
            <person name="Elewa A."/>
            <person name="Iarovenko S."/>
            <person name="Subramanian E."/>
            <person name="Araus A.J."/>
            <person name="Petzold A."/>
            <person name="Susuki M."/>
            <person name="Suzuki K.-i.T."/>
            <person name="Hayashi T."/>
            <person name="Toyoda A."/>
            <person name="Oliveira C."/>
            <person name="Osipova E."/>
            <person name="Leigh N.D."/>
            <person name="Simon A."/>
            <person name="Yun M.H."/>
        </authorList>
    </citation>
    <scope>NUCLEOTIDE SEQUENCE</scope>
    <source>
        <strain evidence="2">20211129_DDA</strain>
        <tissue evidence="2">Liver</tissue>
    </source>
</reference>
<sequence>MDEIIESELDYDEEDEESEEGEIPYWHGNGKIEEVVKNKGSEMNAKGLSKDHILQGVTGVSDNPERRRGVKRP</sequence>
<evidence type="ECO:0000256" key="1">
    <source>
        <dbReference type="SAM" id="MobiDB-lite"/>
    </source>
</evidence>
<accession>A0AAV7LZZ6</accession>
<dbReference type="AlphaFoldDB" id="A0AAV7LZZ6"/>